<evidence type="ECO:0000256" key="1">
    <source>
        <dbReference type="SAM" id="Phobius"/>
    </source>
</evidence>
<feature type="transmembrane region" description="Helical" evidence="1">
    <location>
        <begin position="6"/>
        <end position="22"/>
    </location>
</feature>
<gene>
    <name evidence="2" type="ORF">GCM10007216_25550</name>
</gene>
<accession>A0ABQ1PB66</accession>
<dbReference type="InterPro" id="IPR025618">
    <property type="entry name" value="YtpI"/>
</dbReference>
<keyword evidence="1" id="KW-1133">Transmembrane helix</keyword>
<protein>
    <submittedName>
        <fullName evidence="2">Membrane protein</fullName>
    </submittedName>
</protein>
<evidence type="ECO:0000313" key="3">
    <source>
        <dbReference type="Proteomes" id="UP000619534"/>
    </source>
</evidence>
<feature type="transmembrane region" description="Helical" evidence="1">
    <location>
        <begin position="61"/>
        <end position="81"/>
    </location>
</feature>
<dbReference type="EMBL" id="BMCJ01000004">
    <property type="protein sequence ID" value="GGC93712.1"/>
    <property type="molecule type" value="Genomic_DNA"/>
</dbReference>
<dbReference type="RefSeq" id="WP_062447287.1">
    <property type="nucleotide sequence ID" value="NZ_BMCJ01000004.1"/>
</dbReference>
<comment type="caution">
    <text evidence="2">The sequence shown here is derived from an EMBL/GenBank/DDBJ whole genome shotgun (WGS) entry which is preliminary data.</text>
</comment>
<keyword evidence="1" id="KW-0472">Membrane</keyword>
<evidence type="ECO:0000313" key="2">
    <source>
        <dbReference type="EMBL" id="GGC93712.1"/>
    </source>
</evidence>
<organism evidence="2 3">
    <name type="scientific">Thalassobacillus devorans</name>
    <dbReference type="NCBI Taxonomy" id="279813"/>
    <lineage>
        <taxon>Bacteria</taxon>
        <taxon>Bacillati</taxon>
        <taxon>Bacillota</taxon>
        <taxon>Bacilli</taxon>
        <taxon>Bacillales</taxon>
        <taxon>Bacillaceae</taxon>
        <taxon>Thalassobacillus</taxon>
    </lineage>
</organism>
<proteinExistence type="predicted"/>
<dbReference type="Pfam" id="PF14007">
    <property type="entry name" value="YtpI"/>
    <property type="match status" value="1"/>
</dbReference>
<keyword evidence="3" id="KW-1185">Reference proteome</keyword>
<reference evidence="3" key="1">
    <citation type="journal article" date="2019" name="Int. J. Syst. Evol. Microbiol.">
        <title>The Global Catalogue of Microorganisms (GCM) 10K type strain sequencing project: providing services to taxonomists for standard genome sequencing and annotation.</title>
        <authorList>
            <consortium name="The Broad Institute Genomics Platform"/>
            <consortium name="The Broad Institute Genome Sequencing Center for Infectious Disease"/>
            <person name="Wu L."/>
            <person name="Ma J."/>
        </authorList>
    </citation>
    <scope>NUCLEOTIDE SEQUENCE [LARGE SCALE GENOMIC DNA]</scope>
    <source>
        <strain evidence="3">CCM 7282</strain>
    </source>
</reference>
<name>A0ABQ1PB66_9BACI</name>
<dbReference type="Proteomes" id="UP000619534">
    <property type="component" value="Unassembled WGS sequence"/>
</dbReference>
<feature type="transmembrane region" description="Helical" evidence="1">
    <location>
        <begin position="34"/>
        <end position="55"/>
    </location>
</feature>
<sequence length="100" mass="11741">MLIFSTLILVSLVLYIYYKVNITRTRDRLTQLYFNGKARICLGSFVFFFGINQYLFYGTKLSLYIGIIFLILGGMQMYTGFKSSRHYKKEYQKQEAAVSN</sequence>
<keyword evidence="1" id="KW-0812">Transmembrane</keyword>